<dbReference type="InParanoid" id="A0A1I5WY41"/>
<accession>A0A1I5WY41</accession>
<keyword evidence="3" id="KW-1185">Reference proteome</keyword>
<evidence type="ECO:0000313" key="2">
    <source>
        <dbReference type="EMBL" id="SFQ24568.1"/>
    </source>
</evidence>
<feature type="region of interest" description="Disordered" evidence="1">
    <location>
        <begin position="39"/>
        <end position="76"/>
    </location>
</feature>
<proteinExistence type="predicted"/>
<sequence length="76" mass="8994">MWWMVILGFVALLLLFGAIYDRRLRKRGHRFRDGAAMMSEARENRRDMRAWDRGSQGHSGTDLSWTAEGRRRGKNR</sequence>
<protein>
    <submittedName>
        <fullName evidence="2">Uncharacterized protein</fullName>
    </submittedName>
</protein>
<organism evidence="2 3">
    <name type="scientific">Actinomadura madurae</name>
    <dbReference type="NCBI Taxonomy" id="1993"/>
    <lineage>
        <taxon>Bacteria</taxon>
        <taxon>Bacillati</taxon>
        <taxon>Actinomycetota</taxon>
        <taxon>Actinomycetes</taxon>
        <taxon>Streptosporangiales</taxon>
        <taxon>Thermomonosporaceae</taxon>
        <taxon>Actinomadura</taxon>
    </lineage>
</organism>
<dbReference type="Proteomes" id="UP000183413">
    <property type="component" value="Unassembled WGS sequence"/>
</dbReference>
<dbReference type="EMBL" id="FOVH01000025">
    <property type="protein sequence ID" value="SFQ24568.1"/>
    <property type="molecule type" value="Genomic_DNA"/>
</dbReference>
<evidence type="ECO:0000256" key="1">
    <source>
        <dbReference type="SAM" id="MobiDB-lite"/>
    </source>
</evidence>
<gene>
    <name evidence="2" type="ORF">SAMN04489713_12523</name>
</gene>
<name>A0A1I5WY41_9ACTN</name>
<dbReference type="AlphaFoldDB" id="A0A1I5WY41"/>
<evidence type="ECO:0000313" key="3">
    <source>
        <dbReference type="Proteomes" id="UP000183413"/>
    </source>
</evidence>
<feature type="compositionally biased region" description="Basic and acidic residues" evidence="1">
    <location>
        <begin position="40"/>
        <end position="52"/>
    </location>
</feature>
<reference evidence="2 3" key="1">
    <citation type="submission" date="2016-10" db="EMBL/GenBank/DDBJ databases">
        <authorList>
            <person name="de Groot N.N."/>
        </authorList>
    </citation>
    <scope>NUCLEOTIDE SEQUENCE [LARGE SCALE GENOMIC DNA]</scope>
    <source>
        <strain evidence="2 3">DSM 43067</strain>
    </source>
</reference>